<dbReference type="PROSITE" id="PS50110">
    <property type="entry name" value="RESPONSE_REGULATORY"/>
    <property type="match status" value="1"/>
</dbReference>
<dbReference type="InterPro" id="IPR001789">
    <property type="entry name" value="Sig_transdc_resp-reg_receiver"/>
</dbReference>
<dbReference type="Pfam" id="PF00072">
    <property type="entry name" value="Response_reg"/>
    <property type="match status" value="1"/>
</dbReference>
<accession>A0ABY6HUJ6</accession>
<dbReference type="EMBL" id="CP104013">
    <property type="protein sequence ID" value="UYP47201.1"/>
    <property type="molecule type" value="Genomic_DNA"/>
</dbReference>
<dbReference type="InterPro" id="IPR011006">
    <property type="entry name" value="CheY-like_superfamily"/>
</dbReference>
<protein>
    <recommendedName>
        <fullName evidence="1">Response regulatory domain-containing protein</fullName>
    </recommendedName>
</protein>
<name>A0ABY6HUJ6_9ARCH</name>
<dbReference type="Gene3D" id="3.40.50.2300">
    <property type="match status" value="1"/>
</dbReference>
<organism evidence="2 3">
    <name type="scientific">Candidatus Lokiarchaeum ossiferum</name>
    <dbReference type="NCBI Taxonomy" id="2951803"/>
    <lineage>
        <taxon>Archaea</taxon>
        <taxon>Promethearchaeati</taxon>
        <taxon>Promethearchaeota</taxon>
        <taxon>Promethearchaeia</taxon>
        <taxon>Promethearchaeales</taxon>
        <taxon>Promethearchaeaceae</taxon>
        <taxon>Candidatus Lokiarchaeum</taxon>
    </lineage>
</organism>
<dbReference type="Proteomes" id="UP001208689">
    <property type="component" value="Chromosome"/>
</dbReference>
<gene>
    <name evidence="2" type="ORF">NEF87_003486</name>
</gene>
<evidence type="ECO:0000259" key="1">
    <source>
        <dbReference type="PROSITE" id="PS50110"/>
    </source>
</evidence>
<proteinExistence type="predicted"/>
<sequence length="79" mass="9269">MDLFINDMIMPLMNGTELIEIIVKEKPDVLVLFISRYSEKILVELEIFKIGLKYRLKPFSQKDLLINIKEILASSQKKE</sequence>
<evidence type="ECO:0000313" key="3">
    <source>
        <dbReference type="Proteomes" id="UP001208689"/>
    </source>
</evidence>
<dbReference type="SUPFAM" id="SSF52172">
    <property type="entry name" value="CheY-like"/>
    <property type="match status" value="1"/>
</dbReference>
<reference evidence="2" key="1">
    <citation type="submission" date="2022-09" db="EMBL/GenBank/DDBJ databases">
        <title>Actin cytoskeleton and complex cell architecture in an #Asgard archaeon.</title>
        <authorList>
            <person name="Ponce Toledo R.I."/>
            <person name="Schleper C."/>
            <person name="Rodrigues Oliveira T."/>
            <person name="Wollweber F."/>
            <person name="Xu J."/>
            <person name="Rittmann S."/>
            <person name="Klingl A."/>
            <person name="Pilhofer M."/>
        </authorList>
    </citation>
    <scope>NUCLEOTIDE SEQUENCE</scope>
    <source>
        <strain evidence="2">B-35</strain>
    </source>
</reference>
<feature type="domain" description="Response regulatory" evidence="1">
    <location>
        <begin position="1"/>
        <end position="72"/>
    </location>
</feature>
<keyword evidence="3" id="KW-1185">Reference proteome</keyword>
<evidence type="ECO:0000313" key="2">
    <source>
        <dbReference type="EMBL" id="UYP47201.1"/>
    </source>
</evidence>